<dbReference type="WBParaSite" id="nRc.2.0.1.t34264-RA">
    <property type="protein sequence ID" value="nRc.2.0.1.t34264-RA"/>
    <property type="gene ID" value="nRc.2.0.1.g34264"/>
</dbReference>
<name>A0A915K7U8_ROMCU</name>
<evidence type="ECO:0000313" key="2">
    <source>
        <dbReference type="WBParaSite" id="nRc.2.0.1.t34264-RA"/>
    </source>
</evidence>
<evidence type="ECO:0000313" key="1">
    <source>
        <dbReference type="Proteomes" id="UP000887565"/>
    </source>
</evidence>
<dbReference type="Proteomes" id="UP000887565">
    <property type="component" value="Unplaced"/>
</dbReference>
<keyword evidence="1" id="KW-1185">Reference proteome</keyword>
<accession>A0A915K7U8</accession>
<organism evidence="1 2">
    <name type="scientific">Romanomermis culicivorax</name>
    <name type="common">Nematode worm</name>
    <dbReference type="NCBI Taxonomy" id="13658"/>
    <lineage>
        <taxon>Eukaryota</taxon>
        <taxon>Metazoa</taxon>
        <taxon>Ecdysozoa</taxon>
        <taxon>Nematoda</taxon>
        <taxon>Enoplea</taxon>
        <taxon>Dorylaimia</taxon>
        <taxon>Mermithida</taxon>
        <taxon>Mermithoidea</taxon>
        <taxon>Mermithidae</taxon>
        <taxon>Romanomermis</taxon>
    </lineage>
</organism>
<sequence>MKKVLLHTRSLVWGPPMGNSLNWESLTWE</sequence>
<protein>
    <submittedName>
        <fullName evidence="2">Uncharacterized protein</fullName>
    </submittedName>
</protein>
<dbReference type="AlphaFoldDB" id="A0A915K7U8"/>
<reference evidence="2" key="1">
    <citation type="submission" date="2022-11" db="UniProtKB">
        <authorList>
            <consortium name="WormBaseParasite"/>
        </authorList>
    </citation>
    <scope>IDENTIFICATION</scope>
</reference>
<proteinExistence type="predicted"/>